<organism evidence="6 7">
    <name type="scientific">Urochloa decumbens</name>
    <dbReference type="NCBI Taxonomy" id="240449"/>
    <lineage>
        <taxon>Eukaryota</taxon>
        <taxon>Viridiplantae</taxon>
        <taxon>Streptophyta</taxon>
        <taxon>Embryophyta</taxon>
        <taxon>Tracheophyta</taxon>
        <taxon>Spermatophyta</taxon>
        <taxon>Magnoliopsida</taxon>
        <taxon>Liliopsida</taxon>
        <taxon>Poales</taxon>
        <taxon>Poaceae</taxon>
        <taxon>PACMAD clade</taxon>
        <taxon>Panicoideae</taxon>
        <taxon>Panicodae</taxon>
        <taxon>Paniceae</taxon>
        <taxon>Melinidinae</taxon>
        <taxon>Urochloa</taxon>
    </lineage>
</organism>
<feature type="region of interest" description="Disordered" evidence="3">
    <location>
        <begin position="18"/>
        <end position="43"/>
    </location>
</feature>
<dbReference type="Proteomes" id="UP001497457">
    <property type="component" value="Chromosome 27b"/>
</dbReference>
<reference evidence="6 7" key="2">
    <citation type="submission" date="2024-10" db="EMBL/GenBank/DDBJ databases">
        <authorList>
            <person name="Ryan C."/>
        </authorList>
    </citation>
    <scope>NUCLEOTIDE SEQUENCE [LARGE SCALE GENOMIC DNA]</scope>
</reference>
<dbReference type="SUPFAM" id="SSF49599">
    <property type="entry name" value="TRAF domain-like"/>
    <property type="match status" value="1"/>
</dbReference>
<name>A0ABC9BUZ2_9POAL</name>
<dbReference type="SMART" id="SM00225">
    <property type="entry name" value="BTB"/>
    <property type="match status" value="1"/>
</dbReference>
<evidence type="ECO:0000313" key="6">
    <source>
        <dbReference type="EMBL" id="CAL5007536.1"/>
    </source>
</evidence>
<evidence type="ECO:0000313" key="7">
    <source>
        <dbReference type="Proteomes" id="UP001497457"/>
    </source>
</evidence>
<dbReference type="PROSITE" id="PS50097">
    <property type="entry name" value="BTB"/>
    <property type="match status" value="1"/>
</dbReference>
<dbReference type="CDD" id="cd00121">
    <property type="entry name" value="MATH"/>
    <property type="match status" value="1"/>
</dbReference>
<dbReference type="InterPro" id="IPR045005">
    <property type="entry name" value="BPM1-6"/>
</dbReference>
<dbReference type="Pfam" id="PF00651">
    <property type="entry name" value="BTB"/>
    <property type="match status" value="1"/>
</dbReference>
<dbReference type="InterPro" id="IPR011333">
    <property type="entry name" value="SKP1/BTB/POZ_sf"/>
</dbReference>
<protein>
    <submittedName>
        <fullName evidence="6">Uncharacterized protein</fullName>
    </submittedName>
</protein>
<dbReference type="PANTHER" id="PTHR26379:SF438">
    <property type="entry name" value="OS08G0128700 PROTEIN"/>
    <property type="match status" value="1"/>
</dbReference>
<feature type="domain" description="BTB" evidence="4">
    <location>
        <begin position="212"/>
        <end position="279"/>
    </location>
</feature>
<sequence length="384" mass="42852">MLCVSFPLPDLDFRLRRRHRPSSSSPAAPHGMPPSKTVSTSAAETEQGTHVFHIVGYSRQRGLRKSIKSGKFSVGGYKWMAFLFPDGAKLANGVDEHRFVAGVALAEKKEKVYASYELRLADQSTGLFFPVLKVAPAEFSYGKCCGYSGYLQNRSVFEASTVLRDDCLTMECIVTVIRRPRISEVKSFPKIEVPPSDITLHLAKMLEEKVGVDVTFSVGGQNVVAHKMVLATRSPVFKAEFYGPLREAGMEPIIIRSVQPDVFKALLHFIYTDSLPPFDNLGEDGHREMIRHLLIAADRYAMERLKLMCQSILCENLNVQTVAITLALADQYHCGMLKDACIEFMSCSSVMDAVEATQGYKDLKRTCPSVAVEVLEKRSRFHKE</sequence>
<dbReference type="Pfam" id="PF22486">
    <property type="entry name" value="MATH_2"/>
    <property type="match status" value="1"/>
</dbReference>
<dbReference type="Gene3D" id="2.60.210.10">
    <property type="entry name" value="Apoptosis, Tumor Necrosis Factor Receptor Associated Protein 2, Chain A"/>
    <property type="match status" value="1"/>
</dbReference>
<dbReference type="InterPro" id="IPR002083">
    <property type="entry name" value="MATH/TRAF_dom"/>
</dbReference>
<reference evidence="7" key="1">
    <citation type="submission" date="2024-06" db="EMBL/GenBank/DDBJ databases">
        <authorList>
            <person name="Ryan C."/>
        </authorList>
    </citation>
    <scope>NUCLEOTIDE SEQUENCE [LARGE SCALE GENOMIC DNA]</scope>
</reference>
<dbReference type="AlphaFoldDB" id="A0ABC9BUZ2"/>
<dbReference type="InterPro" id="IPR008974">
    <property type="entry name" value="TRAF-like"/>
</dbReference>
<gene>
    <name evidence="6" type="ORF">URODEC1_LOCUS68543</name>
</gene>
<comment type="similarity">
    <text evidence="2">Belongs to the Tdpoz family.</text>
</comment>
<dbReference type="Gene3D" id="1.25.40.420">
    <property type="match status" value="1"/>
</dbReference>
<evidence type="ECO:0000256" key="2">
    <source>
        <dbReference type="ARBA" id="ARBA00010846"/>
    </source>
</evidence>
<dbReference type="InterPro" id="IPR056423">
    <property type="entry name" value="BACK_BPM_SPOP"/>
</dbReference>
<keyword evidence="7" id="KW-1185">Reference proteome</keyword>
<dbReference type="SUPFAM" id="SSF54695">
    <property type="entry name" value="POZ domain"/>
    <property type="match status" value="1"/>
</dbReference>
<dbReference type="InterPro" id="IPR000210">
    <property type="entry name" value="BTB/POZ_dom"/>
</dbReference>
<comment type="pathway">
    <text evidence="1">Protein modification; protein ubiquitination.</text>
</comment>
<dbReference type="EMBL" id="OZ075137">
    <property type="protein sequence ID" value="CAL5007536.1"/>
    <property type="molecule type" value="Genomic_DNA"/>
</dbReference>
<dbReference type="PROSITE" id="PS50144">
    <property type="entry name" value="MATH"/>
    <property type="match status" value="1"/>
</dbReference>
<dbReference type="Gene3D" id="3.30.710.10">
    <property type="entry name" value="Potassium Channel Kv1.1, Chain A"/>
    <property type="match status" value="1"/>
</dbReference>
<feature type="domain" description="MATH" evidence="5">
    <location>
        <begin position="47"/>
        <end position="174"/>
    </location>
</feature>
<dbReference type="PANTHER" id="PTHR26379">
    <property type="entry name" value="BTB/POZ AND MATH DOMAIN-CONTAINING PROTEIN 1"/>
    <property type="match status" value="1"/>
</dbReference>
<evidence type="ECO:0000259" key="5">
    <source>
        <dbReference type="PROSITE" id="PS50144"/>
    </source>
</evidence>
<accession>A0ABC9BUZ2</accession>
<proteinExistence type="inferred from homology"/>
<evidence type="ECO:0000256" key="1">
    <source>
        <dbReference type="ARBA" id="ARBA00004906"/>
    </source>
</evidence>
<evidence type="ECO:0000259" key="4">
    <source>
        <dbReference type="PROSITE" id="PS50097"/>
    </source>
</evidence>
<dbReference type="Pfam" id="PF24570">
    <property type="entry name" value="BACK_BPM_SPOP"/>
    <property type="match status" value="1"/>
</dbReference>
<evidence type="ECO:0000256" key="3">
    <source>
        <dbReference type="SAM" id="MobiDB-lite"/>
    </source>
</evidence>